<protein>
    <submittedName>
        <fullName evidence="1">Uncharacterized protein</fullName>
    </submittedName>
</protein>
<dbReference type="EMBL" id="LAZR01000242">
    <property type="protein sequence ID" value="KKN79823.1"/>
    <property type="molecule type" value="Genomic_DNA"/>
</dbReference>
<name>A0A0F9WMJ4_9ZZZZ</name>
<gene>
    <name evidence="1" type="ORF">LCGC14_0336780</name>
</gene>
<comment type="caution">
    <text evidence="1">The sequence shown here is derived from an EMBL/GenBank/DDBJ whole genome shotgun (WGS) entry which is preliminary data.</text>
</comment>
<proteinExistence type="predicted"/>
<dbReference type="AlphaFoldDB" id="A0A0F9WMJ4"/>
<organism evidence="1">
    <name type="scientific">marine sediment metagenome</name>
    <dbReference type="NCBI Taxonomy" id="412755"/>
    <lineage>
        <taxon>unclassified sequences</taxon>
        <taxon>metagenomes</taxon>
        <taxon>ecological metagenomes</taxon>
    </lineage>
</organism>
<evidence type="ECO:0000313" key="1">
    <source>
        <dbReference type="EMBL" id="KKN79823.1"/>
    </source>
</evidence>
<reference evidence="1" key="1">
    <citation type="journal article" date="2015" name="Nature">
        <title>Complex archaea that bridge the gap between prokaryotes and eukaryotes.</title>
        <authorList>
            <person name="Spang A."/>
            <person name="Saw J.H."/>
            <person name="Jorgensen S.L."/>
            <person name="Zaremba-Niedzwiedzka K."/>
            <person name="Martijn J."/>
            <person name="Lind A.E."/>
            <person name="van Eijk R."/>
            <person name="Schleper C."/>
            <person name="Guy L."/>
            <person name="Ettema T.J."/>
        </authorList>
    </citation>
    <scope>NUCLEOTIDE SEQUENCE</scope>
</reference>
<accession>A0A0F9WMJ4</accession>
<sequence length="247" mass="26769">MAKKENALATIDEAQYPALTSGRNINAVMKVNFGGDDVKPEDLITIKLPTGGSITWLIPTTEGETSTLVLEGILVHIAMRRAYWKEGNEGFPDCRAIDARIGVGDPGGDCSACPNAVFGTKINKDGSKSGGQACNLRRLLFMVREGDLLPIVIDTPATSLVPVKNWLIAITSRGLFYYQFLTRLELTAAGSGQEKYAIVKPSCGPLLSPEATEKILNYAKTLQEVFSAVEVSVQDGQREENFTPQEM</sequence>